<proteinExistence type="predicted"/>
<protein>
    <submittedName>
        <fullName evidence="1">Uncharacterized protein</fullName>
    </submittedName>
</protein>
<dbReference type="EMBL" id="JAHUTI010079668">
    <property type="protein sequence ID" value="MED6257883.1"/>
    <property type="molecule type" value="Genomic_DNA"/>
</dbReference>
<keyword evidence="2" id="KW-1185">Reference proteome</keyword>
<dbReference type="Proteomes" id="UP001345963">
    <property type="component" value="Unassembled WGS sequence"/>
</dbReference>
<reference evidence="1 2" key="1">
    <citation type="submission" date="2021-07" db="EMBL/GenBank/DDBJ databases">
        <authorList>
            <person name="Palmer J.M."/>
        </authorList>
    </citation>
    <scope>NUCLEOTIDE SEQUENCE [LARGE SCALE GENOMIC DNA]</scope>
    <source>
        <strain evidence="1 2">AT_MEX2019</strain>
        <tissue evidence="1">Muscle</tissue>
    </source>
</reference>
<sequence length="50" mass="5539">HSGFTKRRSRNALACPATHPVPTVQKAALGSSLIEMKWRGETTEKSKMSR</sequence>
<evidence type="ECO:0000313" key="1">
    <source>
        <dbReference type="EMBL" id="MED6257883.1"/>
    </source>
</evidence>
<gene>
    <name evidence="1" type="ORF">ATANTOWER_032880</name>
</gene>
<feature type="non-terminal residue" evidence="1">
    <location>
        <position position="1"/>
    </location>
</feature>
<accession>A0ABU7C4U2</accession>
<organism evidence="1 2">
    <name type="scientific">Ataeniobius toweri</name>
    <dbReference type="NCBI Taxonomy" id="208326"/>
    <lineage>
        <taxon>Eukaryota</taxon>
        <taxon>Metazoa</taxon>
        <taxon>Chordata</taxon>
        <taxon>Craniata</taxon>
        <taxon>Vertebrata</taxon>
        <taxon>Euteleostomi</taxon>
        <taxon>Actinopterygii</taxon>
        <taxon>Neopterygii</taxon>
        <taxon>Teleostei</taxon>
        <taxon>Neoteleostei</taxon>
        <taxon>Acanthomorphata</taxon>
        <taxon>Ovalentaria</taxon>
        <taxon>Atherinomorphae</taxon>
        <taxon>Cyprinodontiformes</taxon>
        <taxon>Goodeidae</taxon>
        <taxon>Ataeniobius</taxon>
    </lineage>
</organism>
<evidence type="ECO:0000313" key="2">
    <source>
        <dbReference type="Proteomes" id="UP001345963"/>
    </source>
</evidence>
<name>A0ABU7C4U2_9TELE</name>
<comment type="caution">
    <text evidence="1">The sequence shown here is derived from an EMBL/GenBank/DDBJ whole genome shotgun (WGS) entry which is preliminary data.</text>
</comment>